<dbReference type="CDD" id="cd05327">
    <property type="entry name" value="retinol-DH_like_SDR_c_like"/>
    <property type="match status" value="1"/>
</dbReference>
<dbReference type="RefSeq" id="WP_191837346.1">
    <property type="nucleotide sequence ID" value="NZ_BAAALB010000001.1"/>
</dbReference>
<proteinExistence type="inferred from homology"/>
<evidence type="ECO:0000256" key="2">
    <source>
        <dbReference type="RuleBase" id="RU000363"/>
    </source>
</evidence>
<keyword evidence="4" id="KW-1185">Reference proteome</keyword>
<accession>A0A8J3K6B1</accession>
<comment type="similarity">
    <text evidence="2">Belongs to the short-chain dehydrogenases/reductases (SDR) family.</text>
</comment>
<dbReference type="GO" id="GO:0016491">
    <property type="term" value="F:oxidoreductase activity"/>
    <property type="evidence" value="ECO:0007669"/>
    <property type="project" value="UniProtKB-KW"/>
</dbReference>
<sequence length="310" mass="33171">MNATATTAGRWTATDVPDQTGRVAVITGANTGIGFEAAKVLAGRGATVVLACRNPDRAGDALARLTASTPGARVEFLRLDLSSLASIREAAAELRGRHPEIDLLVNNAGVMWTPRSTTADGFELQFGTNHLGHFAFTGLVLDRLLPVVGSRVVTISSMGHRTGQLDFDDLQSERSYGRHRAYAASKLANLMFTYELQRRLETAAAHTVALAAHPGGAGTELMRNSPPLIRFLNPVFGPLVTQSAERGALPTLRAATDPFARGGEYYGPDGLGEVKGFPKRVGSTARSHDKLAQRRLWQESLQLTGVTFPV</sequence>
<dbReference type="InterPro" id="IPR036291">
    <property type="entry name" value="NAD(P)-bd_dom_sf"/>
</dbReference>
<evidence type="ECO:0000313" key="3">
    <source>
        <dbReference type="EMBL" id="GIF91038.1"/>
    </source>
</evidence>
<dbReference type="Pfam" id="PF00106">
    <property type="entry name" value="adh_short"/>
    <property type="match status" value="1"/>
</dbReference>
<gene>
    <name evidence="3" type="ORF">Cch02nite_44820</name>
</gene>
<dbReference type="PANTHER" id="PTHR43157:SF31">
    <property type="entry name" value="PHOSPHATIDYLINOSITOL-GLYCAN BIOSYNTHESIS CLASS F PROTEIN"/>
    <property type="match status" value="1"/>
</dbReference>
<name>A0A8J3K6B1_9ACTN</name>
<dbReference type="Proteomes" id="UP000619293">
    <property type="component" value="Unassembled WGS sequence"/>
</dbReference>
<dbReference type="SUPFAM" id="SSF51735">
    <property type="entry name" value="NAD(P)-binding Rossmann-fold domains"/>
    <property type="match status" value="1"/>
</dbReference>
<dbReference type="PRINTS" id="PR00081">
    <property type="entry name" value="GDHRDH"/>
</dbReference>
<evidence type="ECO:0000256" key="1">
    <source>
        <dbReference type="ARBA" id="ARBA00023002"/>
    </source>
</evidence>
<dbReference type="PRINTS" id="PR00080">
    <property type="entry name" value="SDRFAMILY"/>
</dbReference>
<dbReference type="PANTHER" id="PTHR43157">
    <property type="entry name" value="PHOSPHATIDYLINOSITOL-GLYCAN BIOSYNTHESIS CLASS F PROTEIN-RELATED"/>
    <property type="match status" value="1"/>
</dbReference>
<organism evidence="3 4">
    <name type="scientific">Catellatospora chokoriensis</name>
    <dbReference type="NCBI Taxonomy" id="310353"/>
    <lineage>
        <taxon>Bacteria</taxon>
        <taxon>Bacillati</taxon>
        <taxon>Actinomycetota</taxon>
        <taxon>Actinomycetes</taxon>
        <taxon>Micromonosporales</taxon>
        <taxon>Micromonosporaceae</taxon>
        <taxon>Catellatospora</taxon>
    </lineage>
</organism>
<protein>
    <submittedName>
        <fullName evidence="3">Short-chain dehydrogenase</fullName>
    </submittedName>
</protein>
<dbReference type="AlphaFoldDB" id="A0A8J3K6B1"/>
<keyword evidence="1" id="KW-0560">Oxidoreductase</keyword>
<comment type="caution">
    <text evidence="3">The sequence shown here is derived from an EMBL/GenBank/DDBJ whole genome shotgun (WGS) entry which is preliminary data.</text>
</comment>
<dbReference type="NCBIfam" id="NF004846">
    <property type="entry name" value="PRK06197.1"/>
    <property type="match status" value="1"/>
</dbReference>
<dbReference type="Gene3D" id="3.40.50.720">
    <property type="entry name" value="NAD(P)-binding Rossmann-like Domain"/>
    <property type="match status" value="1"/>
</dbReference>
<evidence type="ECO:0000313" key="4">
    <source>
        <dbReference type="Proteomes" id="UP000619293"/>
    </source>
</evidence>
<reference evidence="3 4" key="1">
    <citation type="submission" date="2021-01" db="EMBL/GenBank/DDBJ databases">
        <title>Whole genome shotgun sequence of Catellatospora chokoriensis NBRC 107358.</title>
        <authorList>
            <person name="Komaki H."/>
            <person name="Tamura T."/>
        </authorList>
    </citation>
    <scope>NUCLEOTIDE SEQUENCE [LARGE SCALE GENOMIC DNA]</scope>
    <source>
        <strain evidence="3 4">NBRC 107358</strain>
    </source>
</reference>
<dbReference type="EMBL" id="BONG01000028">
    <property type="protein sequence ID" value="GIF91038.1"/>
    <property type="molecule type" value="Genomic_DNA"/>
</dbReference>
<dbReference type="InterPro" id="IPR002347">
    <property type="entry name" value="SDR_fam"/>
</dbReference>